<feature type="compositionally biased region" description="Polar residues" evidence="1">
    <location>
        <begin position="15"/>
        <end position="25"/>
    </location>
</feature>
<feature type="region of interest" description="Disordered" evidence="1">
    <location>
        <begin position="1"/>
        <end position="29"/>
    </location>
</feature>
<evidence type="ECO:0000256" key="1">
    <source>
        <dbReference type="SAM" id="MobiDB-lite"/>
    </source>
</evidence>
<keyword evidence="2" id="KW-0547">Nucleotide-binding</keyword>
<keyword evidence="3" id="KW-1185">Reference proteome</keyword>
<dbReference type="AlphaFoldDB" id="A0A7D5LBE9"/>
<dbReference type="GeneID" id="56037723"/>
<gene>
    <name evidence="2" type="ORF">HUG12_09650</name>
</gene>
<dbReference type="Proteomes" id="UP000509626">
    <property type="component" value="Chromosome"/>
</dbReference>
<dbReference type="SUPFAM" id="SSF52540">
    <property type="entry name" value="P-loop containing nucleoside triphosphate hydrolases"/>
    <property type="match status" value="1"/>
</dbReference>
<dbReference type="InterPro" id="IPR008571">
    <property type="entry name" value="HerA-like"/>
</dbReference>
<dbReference type="Gene3D" id="3.40.50.300">
    <property type="entry name" value="P-loop containing nucleotide triphosphate hydrolases"/>
    <property type="match status" value="2"/>
</dbReference>
<evidence type="ECO:0000313" key="2">
    <source>
        <dbReference type="EMBL" id="QLG61969.1"/>
    </source>
</evidence>
<dbReference type="PANTHER" id="PTHR42957:SF1">
    <property type="entry name" value="HELICASE MJ1565-RELATED"/>
    <property type="match status" value="1"/>
</dbReference>
<reference evidence="2 3" key="1">
    <citation type="submission" date="2020-06" db="EMBL/GenBank/DDBJ databases">
        <title>NJ-3-1, isolated from saline soil.</title>
        <authorList>
            <person name="Cui H.L."/>
            <person name="Shi X."/>
        </authorList>
    </citation>
    <scope>NUCLEOTIDE SEQUENCE [LARGE SCALE GENOMIC DNA]</scope>
    <source>
        <strain evidence="2 3">NJ-3-1</strain>
    </source>
</reference>
<dbReference type="InterPro" id="IPR027417">
    <property type="entry name" value="P-loop_NTPase"/>
</dbReference>
<dbReference type="EMBL" id="CP058579">
    <property type="protein sequence ID" value="QLG61969.1"/>
    <property type="molecule type" value="Genomic_DNA"/>
</dbReference>
<proteinExistence type="predicted"/>
<protein>
    <submittedName>
        <fullName evidence="2">ATP-binding protein</fullName>
    </submittedName>
</protein>
<keyword evidence="2" id="KW-0067">ATP-binding</keyword>
<sequence length="507" mass="59001">MSDHVETDDAGLSRVVQSSFDSSPNPAFRRMTKKPEIEATYDPDRIFIGWSLGGKTLFEQLVDRYKTRLKRQGITDYRSLRNDAILYALEEFPDHLGNEKWVEPVFMDRASADVLLMGGQRGSGKSFNIRAMSNRSAEAGVTNILLDPKHEYYTNPMYRGIQSDLAYLRDGESPTPIQTVVLMPYFVYKARQDKGLPQSGYDYVNVFQFSFDDLTADEIHFILTNLDDHRDYQVLASEVSYRVKDRNYRVESWDDVFAIAWELDEEGAFNWDNGQRVRQLKNTVRTTYQNYEFLGKNRPIERREPGEDGITYRNLAECLQKYNTVVLSLQDGDALPSSLKMKELYVAILIKKVRNLRQRNVVPGPISWRFDEAHKIVPQQYTVREYPSKKQARQMIKEDRSLGFRIDLATQTPNDLDMDNFLDQLRHVFIPQNMSDTSRTSGEPSPRKIMLSLGRVYESADRQRGKWDAIFDAMAEVFEYSWLYIDKKRDYWTVLRPASPLANHLQE</sequence>
<accession>A0A7D5LBE9</accession>
<evidence type="ECO:0000313" key="3">
    <source>
        <dbReference type="Proteomes" id="UP000509626"/>
    </source>
</evidence>
<organism evidence="2 3">
    <name type="scientific">Halorarum salinum</name>
    <dbReference type="NCBI Taxonomy" id="2743089"/>
    <lineage>
        <taxon>Archaea</taxon>
        <taxon>Methanobacteriati</taxon>
        <taxon>Methanobacteriota</taxon>
        <taxon>Stenosarchaea group</taxon>
        <taxon>Halobacteria</taxon>
        <taxon>Halobacteriales</taxon>
        <taxon>Haloferacaceae</taxon>
        <taxon>Halorarum</taxon>
    </lineage>
</organism>
<name>A0A7D5LBE9_9EURY</name>
<dbReference type="PANTHER" id="PTHR42957">
    <property type="entry name" value="HELICASE MJ1565-RELATED"/>
    <property type="match status" value="1"/>
</dbReference>
<dbReference type="KEGG" id="halu:HUG12_09650"/>
<dbReference type="GO" id="GO:0005524">
    <property type="term" value="F:ATP binding"/>
    <property type="evidence" value="ECO:0007669"/>
    <property type="project" value="UniProtKB-KW"/>
</dbReference>
<dbReference type="RefSeq" id="WP_179268554.1">
    <property type="nucleotide sequence ID" value="NZ_CP058579.1"/>
</dbReference>